<evidence type="ECO:0000256" key="5">
    <source>
        <dbReference type="PROSITE-ProRule" id="PRU00335"/>
    </source>
</evidence>
<dbReference type="Gene3D" id="1.10.357.10">
    <property type="entry name" value="Tetracycline Repressor, domain 2"/>
    <property type="match status" value="1"/>
</dbReference>
<sequence>MYQDDNTYPHMDAENMQVTAAGSAGSEDRRQEIVLAAFGLIASKGVEGLRTRDVAARAGMNIGTLYYYFSTKERLIQGVVDYIVQHIAVVQNAGSGAAEKTPVEVLHQHLAHLTRMLIDTPEIFRVMGELILRSERDQAIYQILKQADDDWQRYLINVLVEGINQRLFRADLDPALTAHAIMSFFKGAMLQLGLQAEELERTAAQFEGWLLDRR</sequence>
<dbReference type="Proteomes" id="UP001344906">
    <property type="component" value="Unassembled WGS sequence"/>
</dbReference>
<accession>A0ABQ6FS20</accession>
<dbReference type="PRINTS" id="PR00455">
    <property type="entry name" value="HTHTETR"/>
</dbReference>
<dbReference type="InterPro" id="IPR050109">
    <property type="entry name" value="HTH-type_TetR-like_transc_reg"/>
</dbReference>
<feature type="DNA-binding region" description="H-T-H motif" evidence="5">
    <location>
        <begin position="50"/>
        <end position="69"/>
    </location>
</feature>
<reference evidence="7 8" key="1">
    <citation type="submission" date="2023-02" db="EMBL/GenBank/DDBJ databases">
        <title>Dictyobacter halimunensis sp. nov., a new member of the class Ktedonobacteria from forest soil in a geothermal area.</title>
        <authorList>
            <person name="Rachmania M.K."/>
            <person name="Ningsih F."/>
            <person name="Sakai Y."/>
            <person name="Yabe S."/>
            <person name="Yokota A."/>
            <person name="Sjamsuridzal W."/>
        </authorList>
    </citation>
    <scope>NUCLEOTIDE SEQUENCE [LARGE SCALE GENOMIC DNA]</scope>
    <source>
        <strain evidence="7 8">S3.2.2.5</strain>
    </source>
</reference>
<proteinExistence type="predicted"/>
<evidence type="ECO:0000256" key="4">
    <source>
        <dbReference type="ARBA" id="ARBA00023163"/>
    </source>
</evidence>
<evidence type="ECO:0000259" key="6">
    <source>
        <dbReference type="PROSITE" id="PS50977"/>
    </source>
</evidence>
<evidence type="ECO:0000313" key="7">
    <source>
        <dbReference type="EMBL" id="GLV55581.1"/>
    </source>
</evidence>
<dbReference type="EMBL" id="BSRI01000001">
    <property type="protein sequence ID" value="GLV55581.1"/>
    <property type="molecule type" value="Genomic_DNA"/>
</dbReference>
<keyword evidence="1" id="KW-0678">Repressor</keyword>
<dbReference type="PROSITE" id="PS50977">
    <property type="entry name" value="HTH_TETR_2"/>
    <property type="match status" value="1"/>
</dbReference>
<keyword evidence="8" id="KW-1185">Reference proteome</keyword>
<dbReference type="InterPro" id="IPR009057">
    <property type="entry name" value="Homeodomain-like_sf"/>
</dbReference>
<name>A0ABQ6FS20_9CHLR</name>
<feature type="domain" description="HTH tetR-type" evidence="6">
    <location>
        <begin position="27"/>
        <end position="87"/>
    </location>
</feature>
<dbReference type="Pfam" id="PF13977">
    <property type="entry name" value="TetR_C_6"/>
    <property type="match status" value="1"/>
</dbReference>
<evidence type="ECO:0000256" key="2">
    <source>
        <dbReference type="ARBA" id="ARBA00023015"/>
    </source>
</evidence>
<dbReference type="PANTHER" id="PTHR30055">
    <property type="entry name" value="HTH-TYPE TRANSCRIPTIONAL REGULATOR RUTR"/>
    <property type="match status" value="1"/>
</dbReference>
<dbReference type="Pfam" id="PF00440">
    <property type="entry name" value="TetR_N"/>
    <property type="match status" value="1"/>
</dbReference>
<evidence type="ECO:0000313" key="8">
    <source>
        <dbReference type="Proteomes" id="UP001344906"/>
    </source>
</evidence>
<gene>
    <name evidence="7" type="ORF">KDH_24250</name>
</gene>
<dbReference type="SUPFAM" id="SSF48498">
    <property type="entry name" value="Tetracyclin repressor-like, C-terminal domain"/>
    <property type="match status" value="1"/>
</dbReference>
<keyword evidence="2" id="KW-0805">Transcription regulation</keyword>
<dbReference type="RefSeq" id="WP_338250054.1">
    <property type="nucleotide sequence ID" value="NZ_BSRI01000001.1"/>
</dbReference>
<keyword evidence="4" id="KW-0804">Transcription</keyword>
<protein>
    <recommendedName>
        <fullName evidence="6">HTH tetR-type domain-containing protein</fullName>
    </recommendedName>
</protein>
<evidence type="ECO:0000256" key="3">
    <source>
        <dbReference type="ARBA" id="ARBA00023125"/>
    </source>
</evidence>
<dbReference type="InterPro" id="IPR036271">
    <property type="entry name" value="Tet_transcr_reg_TetR-rel_C_sf"/>
</dbReference>
<evidence type="ECO:0000256" key="1">
    <source>
        <dbReference type="ARBA" id="ARBA00022491"/>
    </source>
</evidence>
<dbReference type="PANTHER" id="PTHR30055:SF234">
    <property type="entry name" value="HTH-TYPE TRANSCRIPTIONAL REGULATOR BETI"/>
    <property type="match status" value="1"/>
</dbReference>
<dbReference type="SUPFAM" id="SSF46689">
    <property type="entry name" value="Homeodomain-like"/>
    <property type="match status" value="1"/>
</dbReference>
<organism evidence="7 8">
    <name type="scientific">Dictyobacter halimunensis</name>
    <dbReference type="NCBI Taxonomy" id="3026934"/>
    <lineage>
        <taxon>Bacteria</taxon>
        <taxon>Bacillati</taxon>
        <taxon>Chloroflexota</taxon>
        <taxon>Ktedonobacteria</taxon>
        <taxon>Ktedonobacterales</taxon>
        <taxon>Dictyobacteraceae</taxon>
        <taxon>Dictyobacter</taxon>
    </lineage>
</organism>
<keyword evidence="3 5" id="KW-0238">DNA-binding</keyword>
<dbReference type="InterPro" id="IPR039538">
    <property type="entry name" value="BetI_C"/>
</dbReference>
<dbReference type="InterPro" id="IPR001647">
    <property type="entry name" value="HTH_TetR"/>
</dbReference>
<comment type="caution">
    <text evidence="7">The sequence shown here is derived from an EMBL/GenBank/DDBJ whole genome shotgun (WGS) entry which is preliminary data.</text>
</comment>